<keyword evidence="2" id="KW-1185">Reference proteome</keyword>
<dbReference type="EMBL" id="ARYN01000042">
    <property type="protein sequence ID" value="ORL43541.1"/>
    <property type="molecule type" value="Genomic_DNA"/>
</dbReference>
<dbReference type="OrthoDB" id="1442826at2"/>
<dbReference type="RefSeq" id="WP_084843508.1">
    <property type="nucleotide sequence ID" value="NZ_ARYN01000042.1"/>
</dbReference>
<dbReference type="AlphaFoldDB" id="A0A1Y1SXP6"/>
<evidence type="ECO:0000313" key="1">
    <source>
        <dbReference type="EMBL" id="ORL43541.1"/>
    </source>
</evidence>
<evidence type="ECO:0000313" key="2">
    <source>
        <dbReference type="Proteomes" id="UP000192746"/>
    </source>
</evidence>
<comment type="caution">
    <text evidence="1">The sequence shown here is derived from an EMBL/GenBank/DDBJ whole genome shotgun (WGS) entry which is preliminary data.</text>
</comment>
<reference evidence="1" key="1">
    <citation type="submission" date="2013-04" db="EMBL/GenBank/DDBJ databases">
        <title>Zunongwangia sp. 22II14-10F7 Genome Sequencing.</title>
        <authorList>
            <person name="Lai Q."/>
            <person name="Shao Z."/>
        </authorList>
    </citation>
    <scope>NUCLEOTIDE SEQUENCE [LARGE SCALE GENOMIC DNA]</scope>
    <source>
        <strain evidence="1">22II14-10F7</strain>
    </source>
</reference>
<organism evidence="1 2">
    <name type="scientific">Zunongwangia atlantica 22II14-10F7</name>
    <dbReference type="NCBI Taxonomy" id="1185767"/>
    <lineage>
        <taxon>Bacteria</taxon>
        <taxon>Pseudomonadati</taxon>
        <taxon>Bacteroidota</taxon>
        <taxon>Flavobacteriia</taxon>
        <taxon>Flavobacteriales</taxon>
        <taxon>Flavobacteriaceae</taxon>
        <taxon>Zunongwangia</taxon>
    </lineage>
</organism>
<accession>A0A1Y1SXP6</accession>
<dbReference type="Proteomes" id="UP000192746">
    <property type="component" value="Unassembled WGS sequence"/>
</dbReference>
<proteinExistence type="predicted"/>
<dbReference type="STRING" id="1185767.IIF7_20294"/>
<protein>
    <submittedName>
        <fullName evidence="1">Uncharacterized protein</fullName>
    </submittedName>
</protein>
<name>A0A1Y1SXP6_9FLAO</name>
<gene>
    <name evidence="1" type="ORF">IIF7_20294</name>
</gene>
<sequence>MNYIRHLKWIYSRFLEDERLNPSHVSLYMAIFQEWNSARFPEELYINRQQLMQVSKVRSRSGYHRSIKELDAFGYLEYIPSHNPYQGSRIKMFTIRTSNEPVDDHRDPILEQVAAHYYPKYEPVDEPYINSNKQKTITNINIKNTTIFKKEIIEFFKSQKWPLSEGNKFFEHYETEDWRTATGRKIINWKAVAQKWMKRCERWRKEKKETQDFLKTSKHKNYGESL</sequence>